<dbReference type="eggNOG" id="ENOG502SUI0">
    <property type="taxonomic scope" value="Eukaryota"/>
</dbReference>
<protein>
    <submittedName>
        <fullName evidence="3">Uncharacterized protein</fullName>
    </submittedName>
</protein>
<gene>
    <name evidence="3" type="ORF">MBM_05525</name>
</gene>
<dbReference type="OrthoDB" id="4540223at2759"/>
<feature type="region of interest" description="Disordered" evidence="1">
    <location>
        <begin position="222"/>
        <end position="245"/>
    </location>
</feature>
<dbReference type="AlphaFoldDB" id="K1WT49"/>
<feature type="signal peptide" evidence="2">
    <location>
        <begin position="1"/>
        <end position="23"/>
    </location>
</feature>
<proteinExistence type="predicted"/>
<dbReference type="Proteomes" id="UP000006753">
    <property type="component" value="Unassembled WGS sequence"/>
</dbReference>
<feature type="chain" id="PRO_5003853062" evidence="2">
    <location>
        <begin position="24"/>
        <end position="265"/>
    </location>
</feature>
<evidence type="ECO:0000256" key="2">
    <source>
        <dbReference type="SAM" id="SignalP"/>
    </source>
</evidence>
<organism evidence="3 4">
    <name type="scientific">Marssonina brunnea f. sp. multigermtubi (strain MB_m1)</name>
    <name type="common">Marssonina leaf spot fungus</name>
    <dbReference type="NCBI Taxonomy" id="1072389"/>
    <lineage>
        <taxon>Eukaryota</taxon>
        <taxon>Fungi</taxon>
        <taxon>Dikarya</taxon>
        <taxon>Ascomycota</taxon>
        <taxon>Pezizomycotina</taxon>
        <taxon>Leotiomycetes</taxon>
        <taxon>Helotiales</taxon>
        <taxon>Drepanopezizaceae</taxon>
        <taxon>Drepanopeziza</taxon>
    </lineage>
</organism>
<evidence type="ECO:0000313" key="3">
    <source>
        <dbReference type="EMBL" id="EKD16231.1"/>
    </source>
</evidence>
<dbReference type="HOGENOM" id="CLU_091777_0_0_1"/>
<sequence>MLLPQFVCPILLAVSFLANTAYGSREVIGYRTVSQDEARYIRIYKRPFKDKAFDVRIEEYNQLGQGFYTVNEPAGWQGSVESWYCVLEADSRKIKEVKKVWIPQYYKNTKLWSLWKRNEKTILEYIRSIGVPNPRKALRFSYIKVAPQKLQMVIPTDTINNNELDITAQCWKTEGELSQYSSKTVDWKSWKIAGNPDTIPVDLYALEPDIMDLDTMNPDTVDPDTVDPDTVNPDTVDPETSRVSEAEEKVTTSWYRRLWDYWQLA</sequence>
<accession>K1WT49</accession>
<evidence type="ECO:0000313" key="4">
    <source>
        <dbReference type="Proteomes" id="UP000006753"/>
    </source>
</evidence>
<keyword evidence="2" id="KW-0732">Signal</keyword>
<dbReference type="InParanoid" id="K1WT49"/>
<reference evidence="3" key="1">
    <citation type="journal article" date="2012" name="BMC Genomics">
        <title>Sequencing the genome of Marssonina brunnea reveals fungus-poplar co-evolution.</title>
        <authorList>
            <person name="Zhu S."/>
            <person name="Cao Y.-Z."/>
            <person name="Jiang C."/>
            <person name="Tan B.-Y."/>
            <person name="Wang Z."/>
            <person name="Feng S."/>
            <person name="Zhang L."/>
            <person name="Su X.-H."/>
            <person name="Brejova B."/>
            <person name="Vinar T."/>
            <person name="Xu M."/>
            <person name="Wang M.-X."/>
            <person name="Zhang S.-G."/>
            <person name="Huang M.-R."/>
            <person name="Wu R."/>
            <person name="Zhou Y."/>
        </authorList>
    </citation>
    <scope>NUCLEOTIDE SEQUENCE [LARGE SCALE GENOMIC DNA]</scope>
    <source>
        <strain evidence="3">MB_m1</strain>
    </source>
</reference>
<dbReference type="GeneID" id="18761460"/>
<name>K1WT49_MARBU</name>
<keyword evidence="4" id="KW-1185">Reference proteome</keyword>
<dbReference type="InterPro" id="IPR045564">
    <property type="entry name" value="DUF5910"/>
</dbReference>
<dbReference type="RefSeq" id="XP_007293414.1">
    <property type="nucleotide sequence ID" value="XM_007293352.1"/>
</dbReference>
<dbReference type="KEGG" id="mbe:MBM_05525"/>
<evidence type="ECO:0000256" key="1">
    <source>
        <dbReference type="SAM" id="MobiDB-lite"/>
    </source>
</evidence>
<dbReference type="Pfam" id="PF19287">
    <property type="entry name" value="DUF5910"/>
    <property type="match status" value="1"/>
</dbReference>
<dbReference type="EMBL" id="JH921439">
    <property type="protein sequence ID" value="EKD16231.1"/>
    <property type="molecule type" value="Genomic_DNA"/>
</dbReference>